<keyword evidence="1" id="KW-0472">Membrane</keyword>
<keyword evidence="1" id="KW-1133">Transmembrane helix</keyword>
<reference evidence="2 3" key="1">
    <citation type="submission" date="2022-03" db="EMBL/GenBank/DDBJ databases">
        <title>Ignatzschineria rhizosphaerae HR5S32.</title>
        <authorList>
            <person name="Sun J.Q."/>
            <person name="Feng J.Y."/>
        </authorList>
    </citation>
    <scope>NUCLEOTIDE SEQUENCE [LARGE SCALE GENOMIC DNA]</scope>
    <source>
        <strain evidence="2 3">HR5S32</strain>
    </source>
</reference>
<name>A0ABY3X9Q8_9GAMM</name>
<evidence type="ECO:0000313" key="2">
    <source>
        <dbReference type="EMBL" id="UNM96708.1"/>
    </source>
</evidence>
<organism evidence="2 3">
    <name type="scientific">Ignatzschineria rhizosphaerae</name>
    <dbReference type="NCBI Taxonomy" id="2923279"/>
    <lineage>
        <taxon>Bacteria</taxon>
        <taxon>Pseudomonadati</taxon>
        <taxon>Pseudomonadota</taxon>
        <taxon>Gammaproteobacteria</taxon>
        <taxon>Cardiobacteriales</taxon>
        <taxon>Ignatzschineriaceae</taxon>
        <taxon>Ignatzschineria</taxon>
    </lineage>
</organism>
<keyword evidence="3" id="KW-1185">Reference proteome</keyword>
<keyword evidence="1" id="KW-0812">Transmembrane</keyword>
<dbReference type="Proteomes" id="UP000829542">
    <property type="component" value="Chromosome"/>
</dbReference>
<accession>A0ABY3X9Q8</accession>
<dbReference type="RefSeq" id="WP_242150798.1">
    <property type="nucleotide sequence ID" value="NZ_CP093379.1"/>
</dbReference>
<sequence length="198" mass="23058">MEFVIEEIESSKSALKNKKRIPKIQLFKAWITDKVDRYFTNMTIQKELWLAGLSMILCLLFLIGRDVLIAQRQKAELASLDTNIRALSQQQQQLQIVFAPLSVALQALWLRTYEENIADILEVITVLSSEFKDPLIVTSLQKYPQDPHIYLNGKVKTYERIYQLETLLAAKKWQAIVNLSAKETDYYHYHVQIALQKE</sequence>
<protein>
    <submittedName>
        <fullName evidence="2">Uncharacterized protein</fullName>
    </submittedName>
</protein>
<gene>
    <name evidence="2" type="ORF">MMG00_02300</name>
</gene>
<feature type="transmembrane region" description="Helical" evidence="1">
    <location>
        <begin position="48"/>
        <end position="68"/>
    </location>
</feature>
<evidence type="ECO:0000313" key="3">
    <source>
        <dbReference type="Proteomes" id="UP000829542"/>
    </source>
</evidence>
<dbReference type="EMBL" id="CP093379">
    <property type="protein sequence ID" value="UNM96708.1"/>
    <property type="molecule type" value="Genomic_DNA"/>
</dbReference>
<evidence type="ECO:0000256" key="1">
    <source>
        <dbReference type="SAM" id="Phobius"/>
    </source>
</evidence>
<proteinExistence type="predicted"/>